<organism evidence="2 3">
    <name type="scientific">Shackletoniella antarctica</name>
    <dbReference type="NCBI Taxonomy" id="268115"/>
    <lineage>
        <taxon>Bacteria</taxon>
        <taxon>Bacillati</taxon>
        <taxon>Cyanobacteriota</taxon>
        <taxon>Cyanophyceae</taxon>
        <taxon>Oculatellales</taxon>
        <taxon>Oculatellaceae</taxon>
        <taxon>Shackletoniella</taxon>
    </lineage>
</organism>
<proteinExistence type="predicted"/>
<dbReference type="EMBL" id="QBMN01000133">
    <property type="protein sequence ID" value="PZO36837.1"/>
    <property type="molecule type" value="Genomic_DNA"/>
</dbReference>
<reference evidence="3" key="1">
    <citation type="submission" date="2018-04" db="EMBL/GenBank/DDBJ databases">
        <authorList>
            <person name="Cornet L."/>
        </authorList>
    </citation>
    <scope>NUCLEOTIDE SEQUENCE [LARGE SCALE GENOMIC DNA]</scope>
</reference>
<dbReference type="SUPFAM" id="SSF54593">
    <property type="entry name" value="Glyoxalase/Bleomycin resistance protein/Dihydroxybiphenyl dioxygenase"/>
    <property type="match status" value="1"/>
</dbReference>
<dbReference type="Gene3D" id="3.10.180.10">
    <property type="entry name" value="2,3-Dihydroxybiphenyl 1,2-Dioxygenase, domain 1"/>
    <property type="match status" value="1"/>
</dbReference>
<dbReference type="AlphaFoldDB" id="A0A2W4W027"/>
<comment type="caution">
    <text evidence="2">The sequence shown here is derived from an EMBL/GenBank/DDBJ whole genome shotgun (WGS) entry which is preliminary data.</text>
</comment>
<evidence type="ECO:0000313" key="2">
    <source>
        <dbReference type="EMBL" id="PZO36837.1"/>
    </source>
</evidence>
<name>A0A2W4W027_9CYAN</name>
<protein>
    <submittedName>
        <fullName evidence="2">Glyoxalase</fullName>
    </submittedName>
</protein>
<evidence type="ECO:0000313" key="3">
    <source>
        <dbReference type="Proteomes" id="UP000249081"/>
    </source>
</evidence>
<reference evidence="2 3" key="2">
    <citation type="submission" date="2018-06" db="EMBL/GenBank/DDBJ databases">
        <title>Metagenomic assembly of (sub)arctic Cyanobacteria and their associated microbiome from non-axenic cultures.</title>
        <authorList>
            <person name="Baurain D."/>
        </authorList>
    </citation>
    <scope>NUCLEOTIDE SEQUENCE [LARGE SCALE GENOMIC DNA]</scope>
    <source>
        <strain evidence="2">ULC041bin1</strain>
    </source>
</reference>
<evidence type="ECO:0000259" key="1">
    <source>
        <dbReference type="PROSITE" id="PS51819"/>
    </source>
</evidence>
<dbReference type="Proteomes" id="UP000249081">
    <property type="component" value="Unassembled WGS sequence"/>
</dbReference>
<dbReference type="InterPro" id="IPR029068">
    <property type="entry name" value="Glyas_Bleomycin-R_OHBP_Dase"/>
</dbReference>
<feature type="domain" description="VOC" evidence="1">
    <location>
        <begin position="10"/>
        <end position="126"/>
    </location>
</feature>
<gene>
    <name evidence="2" type="ORF">DCF17_16690</name>
</gene>
<dbReference type="InterPro" id="IPR037523">
    <property type="entry name" value="VOC_core"/>
</dbReference>
<accession>A0A2W4W027</accession>
<sequence>MIADASLGCTRAFITLSSTKLEPLVEFYGALLGQGAKPYQADRYAEFCLPGLRLAIFRPRFDQAAQFSAPNSGAMSLCLEVVDLAAAIALLTHLGYPPPGPIMTASHGREVYAYDPDGNRLILHQGLG</sequence>
<dbReference type="PROSITE" id="PS51819">
    <property type="entry name" value="VOC"/>
    <property type="match status" value="1"/>
</dbReference>